<proteinExistence type="inferred from homology"/>
<dbReference type="InterPro" id="IPR011250">
    <property type="entry name" value="OMP/PagP_B-barrel"/>
</dbReference>
<dbReference type="AlphaFoldDB" id="A0A418YP95"/>
<dbReference type="GO" id="GO:0055085">
    <property type="term" value="P:transmembrane transport"/>
    <property type="evidence" value="ECO:0007669"/>
    <property type="project" value="TreeGrafter"/>
</dbReference>
<keyword evidence="4" id="KW-1185">Reference proteome</keyword>
<dbReference type="Pfam" id="PF03922">
    <property type="entry name" value="OmpW"/>
    <property type="match status" value="1"/>
</dbReference>
<accession>A0A418YP95</accession>
<evidence type="ECO:0000256" key="2">
    <source>
        <dbReference type="SAM" id="SignalP"/>
    </source>
</evidence>
<dbReference type="Gene3D" id="2.40.160.20">
    <property type="match status" value="1"/>
</dbReference>
<dbReference type="GO" id="GO:0019867">
    <property type="term" value="C:outer membrane"/>
    <property type="evidence" value="ECO:0007669"/>
    <property type="project" value="InterPro"/>
</dbReference>
<dbReference type="RefSeq" id="WP_043154047.1">
    <property type="nucleotide sequence ID" value="NZ_QVRA01000018.1"/>
</dbReference>
<organism evidence="3 4">
    <name type="scientific">Sphingobium terrigena</name>
    <dbReference type="NCBI Taxonomy" id="2304063"/>
    <lineage>
        <taxon>Bacteria</taxon>
        <taxon>Pseudomonadati</taxon>
        <taxon>Pseudomonadota</taxon>
        <taxon>Alphaproteobacteria</taxon>
        <taxon>Sphingomonadales</taxon>
        <taxon>Sphingomonadaceae</taxon>
        <taxon>Sphingobium</taxon>
    </lineage>
</organism>
<feature type="chain" id="PRO_5019525023" evidence="2">
    <location>
        <begin position="32"/>
        <end position="227"/>
    </location>
</feature>
<keyword evidence="2" id="KW-0732">Signal</keyword>
<comment type="similarity">
    <text evidence="1">Belongs to the OmpW/AlkL family.</text>
</comment>
<name>A0A418YP95_9SPHN</name>
<evidence type="ECO:0000313" key="4">
    <source>
        <dbReference type="Proteomes" id="UP000283469"/>
    </source>
</evidence>
<dbReference type="InterPro" id="IPR005618">
    <property type="entry name" value="OMPW"/>
</dbReference>
<gene>
    <name evidence="3" type="ORF">D0Z70_17075</name>
</gene>
<feature type="signal peptide" evidence="2">
    <location>
        <begin position="1"/>
        <end position="31"/>
    </location>
</feature>
<dbReference type="PANTHER" id="PTHR36920:SF1">
    <property type="entry name" value="OUTER MEMBRANE PROTEIN W"/>
    <property type="match status" value="1"/>
</dbReference>
<evidence type="ECO:0000256" key="1">
    <source>
        <dbReference type="ARBA" id="ARBA00009330"/>
    </source>
</evidence>
<evidence type="ECO:0000313" key="3">
    <source>
        <dbReference type="EMBL" id="RJG53143.1"/>
    </source>
</evidence>
<dbReference type="SUPFAM" id="SSF56925">
    <property type="entry name" value="OMPA-like"/>
    <property type="match status" value="1"/>
</dbReference>
<dbReference type="PANTHER" id="PTHR36920">
    <property type="match status" value="1"/>
</dbReference>
<dbReference type="Proteomes" id="UP000283469">
    <property type="component" value="Unassembled WGS sequence"/>
</dbReference>
<sequence length="227" mass="24107">MRKNAAHTYTRLAQYTAALAVLSASPQPAWAQDSGDFKRWAVSVNATRVLVSENAPDITLAGGHVPGSNVRIGDATTVTADIGYFVTPNIAGNLFLGVPPTAQIDGAGSLEPLGTVAKVNYGPIILSAQYHFNNLGKVHPYLGVGVGRIIFLNARDRALANFSIDDSWAPAAQVGVRYELGAEWMLNADVRYVPFSTHATGSLGGAPVRTRLDIDPVLTSVGVTYRF</sequence>
<dbReference type="OrthoDB" id="9807574at2"/>
<dbReference type="EMBL" id="QVRA01000018">
    <property type="protein sequence ID" value="RJG53143.1"/>
    <property type="molecule type" value="Genomic_DNA"/>
</dbReference>
<reference evidence="3 4" key="1">
    <citation type="submission" date="2018-08" db="EMBL/GenBank/DDBJ databases">
        <title>Sphingobium sp. EO9.</title>
        <authorList>
            <person name="Park Y."/>
            <person name="Kim K.H."/>
            <person name="Jeon C.O."/>
        </authorList>
    </citation>
    <scope>NUCLEOTIDE SEQUENCE [LARGE SCALE GENOMIC DNA]</scope>
    <source>
        <strain evidence="3 4">EO9</strain>
    </source>
</reference>
<protein>
    <submittedName>
        <fullName evidence="3">OmpW family protein</fullName>
    </submittedName>
</protein>
<comment type="caution">
    <text evidence="3">The sequence shown here is derived from an EMBL/GenBank/DDBJ whole genome shotgun (WGS) entry which is preliminary data.</text>
</comment>